<evidence type="ECO:0000313" key="1">
    <source>
        <dbReference type="EMBL" id="MEJ5975741.1"/>
    </source>
</evidence>
<reference evidence="1 2" key="1">
    <citation type="submission" date="2024-03" db="EMBL/GenBank/DDBJ databases">
        <authorList>
            <person name="Jo J.-H."/>
        </authorList>
    </citation>
    <scope>NUCLEOTIDE SEQUENCE [LARGE SCALE GENOMIC DNA]</scope>
    <source>
        <strain evidence="1 2">PS1R-30</strain>
    </source>
</reference>
<dbReference type="GO" id="GO:0016787">
    <property type="term" value="F:hydrolase activity"/>
    <property type="evidence" value="ECO:0007669"/>
    <property type="project" value="UniProtKB-KW"/>
</dbReference>
<gene>
    <name evidence="1" type="ORF">WG901_03785</name>
</gene>
<organism evidence="1 2">
    <name type="scientific">Novosphingobium anseongense</name>
    <dbReference type="NCBI Taxonomy" id="3133436"/>
    <lineage>
        <taxon>Bacteria</taxon>
        <taxon>Pseudomonadati</taxon>
        <taxon>Pseudomonadota</taxon>
        <taxon>Alphaproteobacteria</taxon>
        <taxon>Sphingomonadales</taxon>
        <taxon>Sphingomonadaceae</taxon>
        <taxon>Novosphingobium</taxon>
    </lineage>
</organism>
<keyword evidence="1" id="KW-0378">Hydrolase</keyword>
<sequence>MAYFENSRASNDQEPLVLLIPGLNDSGPDHWQSRWAQKYGNAERVELGMWDDPHRNTWVNKLNLAIHNADRPVILVAHSLGCITVAWWAEYEQPPRDGGVIGALLVAPPDVDRPGLDPRLARFSACPRTELPFPSVVVASQDDPYCTQRSAISLARDWGSRFADAGAVGHVNAQSDLGDWPLGERLLSQLLHGHGPLPREIPLRNLGATQPDYELATGRRH</sequence>
<dbReference type="SUPFAM" id="SSF53474">
    <property type="entry name" value="alpha/beta-Hydrolases"/>
    <property type="match status" value="1"/>
</dbReference>
<accession>A0ABU8RSN4</accession>
<dbReference type="Pfam" id="PF06821">
    <property type="entry name" value="Ser_hydrolase"/>
    <property type="match status" value="1"/>
</dbReference>
<comment type="caution">
    <text evidence="1">The sequence shown here is derived from an EMBL/GenBank/DDBJ whole genome shotgun (WGS) entry which is preliminary data.</text>
</comment>
<dbReference type="Proteomes" id="UP001361239">
    <property type="component" value="Unassembled WGS sequence"/>
</dbReference>
<dbReference type="InterPro" id="IPR010662">
    <property type="entry name" value="RBBP9/YdeN"/>
</dbReference>
<dbReference type="EMBL" id="JBBHJZ010000001">
    <property type="protein sequence ID" value="MEJ5975741.1"/>
    <property type="molecule type" value="Genomic_DNA"/>
</dbReference>
<keyword evidence="2" id="KW-1185">Reference proteome</keyword>
<name>A0ABU8RSN4_9SPHN</name>
<evidence type="ECO:0000313" key="2">
    <source>
        <dbReference type="Proteomes" id="UP001361239"/>
    </source>
</evidence>
<dbReference type="RefSeq" id="WP_339585672.1">
    <property type="nucleotide sequence ID" value="NZ_JBBHJZ010000001.1"/>
</dbReference>
<dbReference type="InterPro" id="IPR029058">
    <property type="entry name" value="AB_hydrolase_fold"/>
</dbReference>
<dbReference type="Gene3D" id="3.40.50.1820">
    <property type="entry name" value="alpha/beta hydrolase"/>
    <property type="match status" value="1"/>
</dbReference>
<proteinExistence type="predicted"/>
<protein>
    <submittedName>
        <fullName evidence="1">Alpha/beta fold hydrolase</fullName>
    </submittedName>
</protein>